<evidence type="ECO:0000259" key="4">
    <source>
        <dbReference type="Pfam" id="PF02668"/>
    </source>
</evidence>
<dbReference type="Proteomes" id="UP000753908">
    <property type="component" value="Unassembled WGS sequence"/>
</dbReference>
<proteinExistence type="predicted"/>
<evidence type="ECO:0000256" key="1">
    <source>
        <dbReference type="ARBA" id="ARBA00001954"/>
    </source>
</evidence>
<dbReference type="AlphaFoldDB" id="A0A951PN59"/>
<comment type="caution">
    <text evidence="5">The sequence shown here is derived from an EMBL/GenBank/DDBJ whole genome shotgun (WGS) entry which is preliminary data.</text>
</comment>
<dbReference type="Gene3D" id="3.60.130.10">
    <property type="entry name" value="Clavaminate synthase-like"/>
    <property type="match status" value="1"/>
</dbReference>
<dbReference type="SUPFAM" id="SSF51197">
    <property type="entry name" value="Clavaminate synthase-like"/>
    <property type="match status" value="1"/>
</dbReference>
<dbReference type="GO" id="GO:0051213">
    <property type="term" value="F:dioxygenase activity"/>
    <property type="evidence" value="ECO:0007669"/>
    <property type="project" value="UniProtKB-KW"/>
</dbReference>
<gene>
    <name evidence="5" type="ORF">KME25_15400</name>
</gene>
<dbReference type="PANTHER" id="PTHR10696:SF56">
    <property type="entry name" value="TAUD_TFDA-LIKE DOMAIN-CONTAINING PROTEIN"/>
    <property type="match status" value="1"/>
</dbReference>
<sequence>MKTQIAPVSEKFGTLLLGTKCSSIFSLDRDEVIDLFKSSNLLLFRSFNVNTDKFKAFTELFSTNFMAYIGGAYNREMIKGDKTLLSVTGHRLSFAVPPHGEMYYKKNKPQLIWFYCATPPLKDGETTVGDGAEIYEELSSSTKKLFSTKRLKYIRNYPKAIWKEIYQTDDLRVVKKICDEEDISLRVDQETYAIATEYLCSAVVQSRRESHPIFINNILPVVEQELQGKEASLVRFEDNSKIPDAVIDELKEVTDRLMKPIQWQTGDILMIDNTRLLHGRRSFSDNQRDIYVRLCNAAFPF</sequence>
<comment type="cofactor">
    <cofactor evidence="1">
        <name>Fe(2+)</name>
        <dbReference type="ChEBI" id="CHEBI:29033"/>
    </cofactor>
</comment>
<protein>
    <submittedName>
        <fullName evidence="5">TauD/TfdA family dioxygenase</fullName>
    </submittedName>
</protein>
<dbReference type="PANTHER" id="PTHR10696">
    <property type="entry name" value="GAMMA-BUTYROBETAINE HYDROXYLASE-RELATED"/>
    <property type="match status" value="1"/>
</dbReference>
<dbReference type="InterPro" id="IPR042098">
    <property type="entry name" value="TauD-like_sf"/>
</dbReference>
<dbReference type="InterPro" id="IPR003819">
    <property type="entry name" value="TauD/TfdA-like"/>
</dbReference>
<dbReference type="EMBL" id="JAHHIF010000018">
    <property type="protein sequence ID" value="MBW4545813.1"/>
    <property type="molecule type" value="Genomic_DNA"/>
</dbReference>
<keyword evidence="5" id="KW-0223">Dioxygenase</keyword>
<keyword evidence="3" id="KW-0045">Antibiotic biosynthesis</keyword>
<dbReference type="InterPro" id="IPR050411">
    <property type="entry name" value="AlphaKG_dependent_hydroxylases"/>
</dbReference>
<organism evidence="5 6">
    <name type="scientific">Symplocastrum torsivum CPER-KK1</name>
    <dbReference type="NCBI Taxonomy" id="450513"/>
    <lineage>
        <taxon>Bacteria</taxon>
        <taxon>Bacillati</taxon>
        <taxon>Cyanobacteriota</taxon>
        <taxon>Cyanophyceae</taxon>
        <taxon>Oscillatoriophycideae</taxon>
        <taxon>Oscillatoriales</taxon>
        <taxon>Microcoleaceae</taxon>
        <taxon>Symplocastrum</taxon>
    </lineage>
</organism>
<evidence type="ECO:0000256" key="3">
    <source>
        <dbReference type="ARBA" id="ARBA00023194"/>
    </source>
</evidence>
<reference evidence="5" key="1">
    <citation type="submission" date="2021-05" db="EMBL/GenBank/DDBJ databases">
        <authorList>
            <person name="Pietrasiak N."/>
            <person name="Ward R."/>
            <person name="Stajich J.E."/>
            <person name="Kurbessoian T."/>
        </authorList>
    </citation>
    <scope>NUCLEOTIDE SEQUENCE</scope>
    <source>
        <strain evidence="5">CPER-KK1</strain>
    </source>
</reference>
<dbReference type="Pfam" id="PF02668">
    <property type="entry name" value="TauD"/>
    <property type="match status" value="1"/>
</dbReference>
<feature type="domain" description="TauD/TfdA-like" evidence="4">
    <location>
        <begin position="5"/>
        <end position="290"/>
    </location>
</feature>
<evidence type="ECO:0000256" key="2">
    <source>
        <dbReference type="ARBA" id="ARBA00023002"/>
    </source>
</evidence>
<name>A0A951PN59_9CYAN</name>
<dbReference type="GO" id="GO:0017000">
    <property type="term" value="P:antibiotic biosynthetic process"/>
    <property type="evidence" value="ECO:0007669"/>
    <property type="project" value="UniProtKB-KW"/>
</dbReference>
<keyword evidence="2" id="KW-0560">Oxidoreductase</keyword>
<evidence type="ECO:0000313" key="6">
    <source>
        <dbReference type="Proteomes" id="UP000753908"/>
    </source>
</evidence>
<reference evidence="5" key="2">
    <citation type="journal article" date="2022" name="Microbiol. Resour. Announc.">
        <title>Metagenome Sequencing to Explore Phylogenomics of Terrestrial Cyanobacteria.</title>
        <authorList>
            <person name="Ward R.D."/>
            <person name="Stajich J.E."/>
            <person name="Johansen J.R."/>
            <person name="Huntemann M."/>
            <person name="Clum A."/>
            <person name="Foster B."/>
            <person name="Foster B."/>
            <person name="Roux S."/>
            <person name="Palaniappan K."/>
            <person name="Varghese N."/>
            <person name="Mukherjee S."/>
            <person name="Reddy T.B.K."/>
            <person name="Daum C."/>
            <person name="Copeland A."/>
            <person name="Chen I.A."/>
            <person name="Ivanova N.N."/>
            <person name="Kyrpides N.C."/>
            <person name="Shapiro N."/>
            <person name="Eloe-Fadrosh E.A."/>
            <person name="Pietrasiak N."/>
        </authorList>
    </citation>
    <scope>NUCLEOTIDE SEQUENCE</scope>
    <source>
        <strain evidence="5">CPER-KK1</strain>
    </source>
</reference>
<accession>A0A951PN59</accession>
<evidence type="ECO:0000313" key="5">
    <source>
        <dbReference type="EMBL" id="MBW4545813.1"/>
    </source>
</evidence>